<dbReference type="InterPro" id="IPR056914">
    <property type="entry name" value="Gp53-like"/>
</dbReference>
<organism evidence="1 2">
    <name type="scientific">Orbus hercynius</name>
    <dbReference type="NCBI Taxonomy" id="593135"/>
    <lineage>
        <taxon>Bacteria</taxon>
        <taxon>Pseudomonadati</taxon>
        <taxon>Pseudomonadota</taxon>
        <taxon>Gammaproteobacteria</taxon>
        <taxon>Orbales</taxon>
        <taxon>Orbaceae</taxon>
        <taxon>Orbus</taxon>
    </lineage>
</organism>
<name>A0A495RJ62_9GAMM</name>
<sequence>MADLQQNVGMYPATAVQGDFASANPRATAISNNGGFVSDGTVIVGGFCWATDRIVSNKGTGTPTGFVAHTGNFSYIGSFSSSTMTISKGVETTVHVAGDFYATSTNAATKGQKVFTSTTDGSILAGDAGAEVAGAVETNFKFVKDAAAGELAIISTY</sequence>
<protein>
    <submittedName>
        <fullName evidence="1">Uncharacterized protein</fullName>
    </submittedName>
</protein>
<comment type="caution">
    <text evidence="1">The sequence shown here is derived from an EMBL/GenBank/DDBJ whole genome shotgun (WGS) entry which is preliminary data.</text>
</comment>
<gene>
    <name evidence="1" type="ORF">DES39_0544</name>
</gene>
<accession>A0A495RJ62</accession>
<dbReference type="AlphaFoldDB" id="A0A495RJ62"/>
<keyword evidence="2" id="KW-1185">Reference proteome</keyword>
<evidence type="ECO:0000313" key="2">
    <source>
        <dbReference type="Proteomes" id="UP000278542"/>
    </source>
</evidence>
<proteinExistence type="predicted"/>
<dbReference type="Proteomes" id="UP000278542">
    <property type="component" value="Unassembled WGS sequence"/>
</dbReference>
<reference evidence="1 2" key="1">
    <citation type="submission" date="2018-10" db="EMBL/GenBank/DDBJ databases">
        <title>Genomic Encyclopedia of Type Strains, Phase IV (KMG-IV): sequencing the most valuable type-strain genomes for metagenomic binning, comparative biology and taxonomic classification.</title>
        <authorList>
            <person name="Goeker M."/>
        </authorList>
    </citation>
    <scope>NUCLEOTIDE SEQUENCE [LARGE SCALE GENOMIC DNA]</scope>
    <source>
        <strain evidence="1 2">DSM 22228</strain>
    </source>
</reference>
<dbReference type="Pfam" id="PF23982">
    <property type="entry name" value="XM1_gp53_minor_capsid"/>
    <property type="match status" value="1"/>
</dbReference>
<dbReference type="RefSeq" id="WP_211324595.1">
    <property type="nucleotide sequence ID" value="NZ_RBWY01000001.1"/>
</dbReference>
<dbReference type="EMBL" id="RBWY01000001">
    <property type="protein sequence ID" value="RKS87324.1"/>
    <property type="molecule type" value="Genomic_DNA"/>
</dbReference>
<evidence type="ECO:0000313" key="1">
    <source>
        <dbReference type="EMBL" id="RKS87324.1"/>
    </source>
</evidence>